<keyword evidence="5" id="KW-0862">Zinc</keyword>
<evidence type="ECO:0000313" key="10">
    <source>
        <dbReference type="Proteomes" id="UP000053766"/>
    </source>
</evidence>
<proteinExistence type="predicted"/>
<evidence type="ECO:0000256" key="3">
    <source>
        <dbReference type="ARBA" id="ARBA00022737"/>
    </source>
</evidence>
<accession>A0A0D8Y264</accession>
<dbReference type="EMBL" id="KN716197">
    <property type="protein sequence ID" value="KJH50780.1"/>
    <property type="molecule type" value="Genomic_DNA"/>
</dbReference>
<evidence type="ECO:0000256" key="7">
    <source>
        <dbReference type="PROSITE-ProRule" id="PRU00042"/>
    </source>
</evidence>
<evidence type="ECO:0000256" key="6">
    <source>
        <dbReference type="ARBA" id="ARBA00023242"/>
    </source>
</evidence>
<comment type="subcellular location">
    <subcellularLocation>
        <location evidence="1">Nucleus</location>
    </subcellularLocation>
</comment>
<keyword evidence="4 7" id="KW-0863">Zinc-finger</keyword>
<dbReference type="FunFam" id="3.30.160.60:FF:000624">
    <property type="entry name" value="zinc finger protein 697"/>
    <property type="match status" value="1"/>
</dbReference>
<organism evidence="9 10">
    <name type="scientific">Dictyocaulus viviparus</name>
    <name type="common">Bovine lungworm</name>
    <dbReference type="NCBI Taxonomy" id="29172"/>
    <lineage>
        <taxon>Eukaryota</taxon>
        <taxon>Metazoa</taxon>
        <taxon>Ecdysozoa</taxon>
        <taxon>Nematoda</taxon>
        <taxon>Chromadorea</taxon>
        <taxon>Rhabditida</taxon>
        <taxon>Rhabditina</taxon>
        <taxon>Rhabditomorpha</taxon>
        <taxon>Strongyloidea</taxon>
        <taxon>Metastrongylidae</taxon>
        <taxon>Dictyocaulus</taxon>
    </lineage>
</organism>
<keyword evidence="10" id="KW-1185">Reference proteome</keyword>
<evidence type="ECO:0000256" key="5">
    <source>
        <dbReference type="ARBA" id="ARBA00022833"/>
    </source>
</evidence>
<reference evidence="10" key="2">
    <citation type="journal article" date="2016" name="Sci. Rep.">
        <title>Dictyocaulus viviparus genome, variome and transcriptome elucidate lungworm biology and support future intervention.</title>
        <authorList>
            <person name="McNulty S.N."/>
            <person name="Strube C."/>
            <person name="Rosa B.A."/>
            <person name="Martin J.C."/>
            <person name="Tyagi R."/>
            <person name="Choi Y.J."/>
            <person name="Wang Q."/>
            <person name="Hallsworth Pepin K."/>
            <person name="Zhang X."/>
            <person name="Ozersky P."/>
            <person name="Wilson R.K."/>
            <person name="Sternberg P.W."/>
            <person name="Gasser R.B."/>
            <person name="Mitreva M."/>
        </authorList>
    </citation>
    <scope>NUCLEOTIDE SEQUENCE [LARGE SCALE GENOMIC DNA]</scope>
    <source>
        <strain evidence="10">HannoverDv2000</strain>
    </source>
</reference>
<feature type="domain" description="C2H2-type" evidence="8">
    <location>
        <begin position="88"/>
        <end position="110"/>
    </location>
</feature>
<evidence type="ECO:0000256" key="1">
    <source>
        <dbReference type="ARBA" id="ARBA00004123"/>
    </source>
</evidence>
<dbReference type="GO" id="GO:0005634">
    <property type="term" value="C:nucleus"/>
    <property type="evidence" value="ECO:0007669"/>
    <property type="project" value="UniProtKB-SubCell"/>
</dbReference>
<evidence type="ECO:0000313" key="9">
    <source>
        <dbReference type="EMBL" id="KJH50780.1"/>
    </source>
</evidence>
<dbReference type="Pfam" id="PF00096">
    <property type="entry name" value="zf-C2H2"/>
    <property type="match status" value="2"/>
</dbReference>
<keyword evidence="6" id="KW-0539">Nucleus</keyword>
<name>A0A0D8Y264_DICVI</name>
<dbReference type="STRING" id="29172.A0A0D8Y264"/>
<dbReference type="Pfam" id="PF13912">
    <property type="entry name" value="zf-C2H2_6"/>
    <property type="match status" value="2"/>
</dbReference>
<sequence length="180" mass="20653">MVGNNILHFKIVRTAVQPNISEESRSTLSAFTCSLCGKMFQNRGALEMHMSSAHCSVKDYRCDTCNARFTSKVGLVSHMHYHTGPRPYTCTVCTKSFCRSNSLDLHMKMHVTGHRHFCQICGRWFKSLASLGEHENTCLAILNGSFINCDRPFRWKCSYCEKMFHHRRDRVGYFTGLSII</sequence>
<dbReference type="InterPro" id="IPR036236">
    <property type="entry name" value="Znf_C2H2_sf"/>
</dbReference>
<dbReference type="Proteomes" id="UP000053766">
    <property type="component" value="Unassembled WGS sequence"/>
</dbReference>
<dbReference type="AlphaFoldDB" id="A0A0D8Y264"/>
<reference evidence="9 10" key="1">
    <citation type="submission" date="2013-11" db="EMBL/GenBank/DDBJ databases">
        <title>Draft genome of the bovine lungworm Dictyocaulus viviparus.</title>
        <authorList>
            <person name="Mitreva M."/>
        </authorList>
    </citation>
    <scope>NUCLEOTIDE SEQUENCE [LARGE SCALE GENOMIC DNA]</scope>
    <source>
        <strain evidence="9 10">HannoverDv2000</strain>
    </source>
</reference>
<keyword evidence="3" id="KW-0677">Repeat</keyword>
<dbReference type="OrthoDB" id="9439903at2759"/>
<feature type="domain" description="C2H2-type" evidence="8">
    <location>
        <begin position="31"/>
        <end position="59"/>
    </location>
</feature>
<evidence type="ECO:0000256" key="4">
    <source>
        <dbReference type="ARBA" id="ARBA00022771"/>
    </source>
</evidence>
<dbReference type="SUPFAM" id="SSF57667">
    <property type="entry name" value="beta-beta-alpha zinc fingers"/>
    <property type="match status" value="2"/>
</dbReference>
<dbReference type="PANTHER" id="PTHR24406">
    <property type="entry name" value="TRANSCRIPTIONAL REPRESSOR CTCFL-RELATED"/>
    <property type="match status" value="1"/>
</dbReference>
<feature type="domain" description="C2H2-type" evidence="8">
    <location>
        <begin position="60"/>
        <end position="87"/>
    </location>
</feature>
<dbReference type="Gene3D" id="3.30.160.60">
    <property type="entry name" value="Classic Zinc Finger"/>
    <property type="match status" value="3"/>
</dbReference>
<protein>
    <submittedName>
        <fullName evidence="9">Zinc finger, C2H2 type</fullName>
    </submittedName>
</protein>
<dbReference type="PROSITE" id="PS50157">
    <property type="entry name" value="ZINC_FINGER_C2H2_2"/>
    <property type="match status" value="3"/>
</dbReference>
<evidence type="ECO:0000259" key="8">
    <source>
        <dbReference type="PROSITE" id="PS50157"/>
    </source>
</evidence>
<keyword evidence="2" id="KW-0479">Metal-binding</keyword>
<dbReference type="SMART" id="SM00355">
    <property type="entry name" value="ZnF_C2H2"/>
    <property type="match status" value="4"/>
</dbReference>
<evidence type="ECO:0000256" key="2">
    <source>
        <dbReference type="ARBA" id="ARBA00022723"/>
    </source>
</evidence>
<gene>
    <name evidence="9" type="ORF">DICVIV_03025</name>
</gene>
<dbReference type="GO" id="GO:0008270">
    <property type="term" value="F:zinc ion binding"/>
    <property type="evidence" value="ECO:0007669"/>
    <property type="project" value="UniProtKB-KW"/>
</dbReference>
<dbReference type="PROSITE" id="PS00028">
    <property type="entry name" value="ZINC_FINGER_C2H2_1"/>
    <property type="match status" value="3"/>
</dbReference>
<dbReference type="InterPro" id="IPR050888">
    <property type="entry name" value="ZnF_C2H2-type_TF"/>
</dbReference>
<dbReference type="InterPro" id="IPR013087">
    <property type="entry name" value="Znf_C2H2_type"/>
</dbReference>